<evidence type="ECO:0000313" key="1">
    <source>
        <dbReference type="EMBL" id="AUG85310.1"/>
    </source>
</evidence>
<keyword evidence="2" id="KW-1185">Reference proteome</keyword>
<name>A0A2H5BH64_9CAUD</name>
<gene>
    <name evidence="1" type="ORF">THALASSA_127</name>
</gene>
<proteinExistence type="predicted"/>
<organism evidence="1 2">
    <name type="scientific">Vibrio phage Thalassa</name>
    <dbReference type="NCBI Taxonomy" id="2570301"/>
    <lineage>
        <taxon>Viruses</taxon>
        <taxon>Duplodnaviria</taxon>
        <taxon>Heunggongvirae</taxon>
        <taxon>Uroviricota</taxon>
        <taxon>Caudoviricetes</taxon>
        <taxon>Demerecviridae</taxon>
        <taxon>Ermolyevavirinae</taxon>
        <taxon>Thalassavirus</taxon>
        <taxon>Thalassavirus thalassa</taxon>
    </lineage>
</organism>
<evidence type="ECO:0000313" key="2">
    <source>
        <dbReference type="Proteomes" id="UP000240962"/>
    </source>
</evidence>
<sequence>MGTLDVPFLVENIMKNQIYLAGDMLNRGAQLQRAEEKRDLLNLGYELYVPQDNKDINDKENLDSNDGLAEKIVRADTNGIVNSDIVVMEAREAALGTCIELGQIKGMKDVAKTVLSMLESGCSLKEVIHNMEQIRDKLVLVHNSDIRRAGNPTETGDRRSYAPHQYLYGCVLDVTNGHGFYDWNEITYILDKDNA</sequence>
<protein>
    <submittedName>
        <fullName evidence="1">Uncharacterized protein</fullName>
    </submittedName>
</protein>
<dbReference type="EMBL" id="MG649967">
    <property type="protein sequence ID" value="AUG85310.1"/>
    <property type="molecule type" value="Genomic_DNA"/>
</dbReference>
<reference evidence="2" key="1">
    <citation type="submission" date="2017-12" db="EMBL/GenBank/DDBJ databases">
        <authorList>
            <person name="Page C.L."/>
            <person name="McFadden E.F."/>
            <person name="Syed A.X."/>
            <person name="Lafty E.M."/>
            <person name="Hyatt D.A."/>
            <person name="Farronato D.M."/>
            <person name="Dong S.Z."/>
            <person name="Apostolopoulos E.L."/>
            <person name="Broussard G.W."/>
        </authorList>
    </citation>
    <scope>NUCLEOTIDE SEQUENCE [LARGE SCALE GENOMIC DNA]</scope>
</reference>
<dbReference type="SUPFAM" id="SSF52309">
    <property type="entry name" value="N-(deoxy)ribosyltransferase-like"/>
    <property type="match status" value="1"/>
</dbReference>
<dbReference type="InterPro" id="IPR007710">
    <property type="entry name" value="Nucleoside_deoxyribTrfase"/>
</dbReference>
<dbReference type="Proteomes" id="UP000240962">
    <property type="component" value="Segment"/>
</dbReference>
<accession>A0A2H5BH64</accession>
<dbReference type="Pfam" id="PF05014">
    <property type="entry name" value="Nuc_deoxyrib_tr"/>
    <property type="match status" value="1"/>
</dbReference>
<dbReference type="Gene3D" id="3.40.50.450">
    <property type="match status" value="1"/>
</dbReference>